<dbReference type="CDD" id="cd00200">
    <property type="entry name" value="WD40"/>
    <property type="match status" value="1"/>
</dbReference>
<dbReference type="EMBL" id="FJ906697">
    <property type="protein sequence ID" value="ADA60181.1"/>
    <property type="molecule type" value="mRNA"/>
</dbReference>
<evidence type="ECO:0000256" key="4">
    <source>
        <dbReference type="SAM" id="Coils"/>
    </source>
</evidence>
<dbReference type="InterPro" id="IPR015943">
    <property type="entry name" value="WD40/YVTN_repeat-like_dom_sf"/>
</dbReference>
<dbReference type="AlphaFoldDB" id="D2E4A2"/>
<proteinExistence type="evidence at transcript level"/>
<gene>
    <name evidence="6" type="primary">ATG16</name>
</gene>
<dbReference type="SUPFAM" id="SSF50978">
    <property type="entry name" value="WD40 repeat-like"/>
    <property type="match status" value="1"/>
</dbReference>
<dbReference type="Gene3D" id="2.130.10.10">
    <property type="entry name" value="YVTN repeat-like/Quinoprotein amine dehydrogenase"/>
    <property type="match status" value="1"/>
</dbReference>
<dbReference type="InterPro" id="IPR045160">
    <property type="entry name" value="ATG16"/>
</dbReference>
<keyword evidence="4" id="KW-0175">Coiled coil</keyword>
<dbReference type="InterPro" id="IPR001680">
    <property type="entry name" value="WD40_rpt"/>
</dbReference>
<dbReference type="GO" id="GO:0000045">
    <property type="term" value="P:autophagosome assembly"/>
    <property type="evidence" value="ECO:0007669"/>
    <property type="project" value="InterPro"/>
</dbReference>
<evidence type="ECO:0000256" key="3">
    <source>
        <dbReference type="PROSITE-ProRule" id="PRU00221"/>
    </source>
</evidence>
<feature type="region of interest" description="Disordered" evidence="5">
    <location>
        <begin position="276"/>
        <end position="299"/>
    </location>
</feature>
<feature type="compositionally biased region" description="Acidic residues" evidence="5">
    <location>
        <begin position="279"/>
        <end position="293"/>
    </location>
</feature>
<dbReference type="PROSITE" id="PS50082">
    <property type="entry name" value="WD_REPEATS_2"/>
    <property type="match status" value="2"/>
</dbReference>
<reference evidence="6" key="1">
    <citation type="submission" date="2009-04" db="EMBL/GenBank/DDBJ databases">
        <title>Identification and characterization of Acanthamoeba castellanii autophagy protein 16 in the encystation of Acanthamoeba.</title>
        <authorList>
            <person name="Song S.M."/>
            <person name="Chung D.I."/>
            <person name="Kong H.H."/>
            <person name="Hong Y.C."/>
        </authorList>
    </citation>
    <scope>NUCLEOTIDE SEQUENCE</scope>
</reference>
<dbReference type="PANTHER" id="PTHR19878:SF8">
    <property type="entry name" value="AUTOPHAGY-RELATED 16, ISOFORM F"/>
    <property type="match status" value="1"/>
</dbReference>
<dbReference type="VEuPathDB" id="AmoebaDB:ACA1_040500"/>
<name>D2E4A2_ACACA</name>
<evidence type="ECO:0000313" key="6">
    <source>
        <dbReference type="EMBL" id="ADA60181.1"/>
    </source>
</evidence>
<protein>
    <submittedName>
        <fullName evidence="6">Autophagy protein 16</fullName>
    </submittedName>
</protein>
<dbReference type="PROSITE" id="PS00678">
    <property type="entry name" value="WD_REPEATS_1"/>
    <property type="match status" value="1"/>
</dbReference>
<sequence>MEVEYQKQNLQLPDYRKTLLHLLQERDREQKAPYSVLFTRCNALSSHNSKLRREVWELKQTVQEFSKEREKHKDDRIVDLDEKVKARENEIAALQEKLKEKEKELNESYRQNAEQAKSLFDIMQQKTAALKEIEQKNDSHRELSDAHENVCKELDDTKQIAELLKAEVEQLKGQRDSFENRLVAKDLEIAAMKKDLGQMKAMEERFQQEMTKNAGLINNLNMEQERLLEMLSKVKETNFKRRESQGSVQARGGEKDDFAKFQSNVSGFFSSIVGKLKGDEEEEPTGTEDEAREEESFTSLMSDDTIPKKLVRRIDAGGEVNHIQHSSQGSMFATSGVEGNIIIWDTLSMARLKTLRVARRAITCADFTHNNALVLGASADNNIYVLSYAQDRIANNLLGHKGPVVSAQFTFDSRQIISGSSDRCIKLWDVEKGICVRTIMCASKVMDVAALGRGLLGSGHYDKTVRTYDMRTGALVESAQPHEASLTSITLSPDGSSILSNSRDSSLKMLDIRANLKQLQSYTSEKYRNNCDWNKACFSGGGKYVISGSATGAVNVWETASGKLVSAEMDEKHPYMIACSTWCPSTSQLITAFRGENTDVALWS</sequence>
<feature type="coiled-coil region" evidence="4">
    <location>
        <begin position="48"/>
        <end position="188"/>
    </location>
</feature>
<dbReference type="InterPro" id="IPR019775">
    <property type="entry name" value="WD40_repeat_CS"/>
</dbReference>
<dbReference type="Pfam" id="PF00400">
    <property type="entry name" value="WD40"/>
    <property type="match status" value="3"/>
</dbReference>
<keyword evidence="1 3" id="KW-0853">WD repeat</keyword>
<feature type="repeat" description="WD" evidence="3">
    <location>
        <begin position="479"/>
        <end position="513"/>
    </location>
</feature>
<dbReference type="PANTHER" id="PTHR19878">
    <property type="entry name" value="AUTOPHAGY PROTEIN 16-LIKE"/>
    <property type="match status" value="1"/>
</dbReference>
<evidence type="ECO:0000256" key="1">
    <source>
        <dbReference type="ARBA" id="ARBA00022574"/>
    </source>
</evidence>
<evidence type="ECO:0000256" key="2">
    <source>
        <dbReference type="ARBA" id="ARBA00022737"/>
    </source>
</evidence>
<evidence type="ECO:0000256" key="5">
    <source>
        <dbReference type="SAM" id="MobiDB-lite"/>
    </source>
</evidence>
<dbReference type="InterPro" id="IPR036322">
    <property type="entry name" value="WD40_repeat_dom_sf"/>
</dbReference>
<organism evidence="6">
    <name type="scientific">Acanthamoeba castellanii</name>
    <name type="common">Amoeba</name>
    <dbReference type="NCBI Taxonomy" id="5755"/>
    <lineage>
        <taxon>Eukaryota</taxon>
        <taxon>Amoebozoa</taxon>
        <taxon>Discosea</taxon>
        <taxon>Longamoebia</taxon>
        <taxon>Centramoebida</taxon>
        <taxon>Acanthamoebidae</taxon>
        <taxon>Acanthamoeba</taxon>
    </lineage>
</organism>
<feature type="repeat" description="WD" evidence="3">
    <location>
        <begin position="397"/>
        <end position="438"/>
    </location>
</feature>
<accession>D2E4A2</accession>
<keyword evidence="2" id="KW-0677">Repeat</keyword>
<dbReference type="SMART" id="SM00320">
    <property type="entry name" value="WD40"/>
    <property type="match status" value="6"/>
</dbReference>
<dbReference type="PROSITE" id="PS50294">
    <property type="entry name" value="WD_REPEATS_REGION"/>
    <property type="match status" value="1"/>
</dbReference>